<reference evidence="2" key="2">
    <citation type="submission" date="2015-04" db="EMBL/GenBank/DDBJ databases">
        <title>The complete genome sequence of Erythrobacter sp. s21-N3.</title>
        <authorList>
            <person name="Zhuang L."/>
            <person name="Liu Y."/>
            <person name="Shao Z."/>
        </authorList>
    </citation>
    <scope>NUCLEOTIDE SEQUENCE [LARGE SCALE GENOMIC DNA]</scope>
    <source>
        <strain evidence="2">s21-N3</strain>
    </source>
</reference>
<proteinExistence type="predicted"/>
<accession>A0A0H4VGD9</accession>
<protein>
    <submittedName>
        <fullName evidence="1">Uncharacterized protein</fullName>
    </submittedName>
</protein>
<dbReference type="KEGG" id="ery:CP97_07410"/>
<gene>
    <name evidence="1" type="ORF">CP97_07410</name>
</gene>
<dbReference type="AlphaFoldDB" id="A0A0H4VGD9"/>
<dbReference type="EMBL" id="CP011310">
    <property type="protein sequence ID" value="AKQ41891.1"/>
    <property type="molecule type" value="Genomic_DNA"/>
</dbReference>
<sequence>MSPGARAGAGSDFPIGDIANDLSLSFHLSETNLVLWHLKRSFRYRNISISISAGFLFRPLPMIASCGFNSSIGVQLPKEPSFRPFLFRDNAIIASNTSMSPLYQDRQAILRDGDFPFSMI</sequence>
<reference evidence="1 2" key="1">
    <citation type="journal article" date="2015" name="Int. J. Syst. Evol. Microbiol.">
        <title>Erythrobacter atlanticus sp. nov., a bacterium from ocean sediment able to degrade polycyclic aromatic hydrocarbons.</title>
        <authorList>
            <person name="Zhuang L."/>
            <person name="Liu Y."/>
            <person name="Wang L."/>
            <person name="Wang W."/>
            <person name="Shao Z."/>
        </authorList>
    </citation>
    <scope>NUCLEOTIDE SEQUENCE [LARGE SCALE GENOMIC DNA]</scope>
    <source>
        <strain evidence="2">s21-N3</strain>
    </source>
</reference>
<evidence type="ECO:0000313" key="2">
    <source>
        <dbReference type="Proteomes" id="UP000059113"/>
    </source>
</evidence>
<evidence type="ECO:0000313" key="1">
    <source>
        <dbReference type="EMBL" id="AKQ41891.1"/>
    </source>
</evidence>
<dbReference type="Proteomes" id="UP000059113">
    <property type="component" value="Chromosome"/>
</dbReference>
<organism evidence="1 2">
    <name type="scientific">Aurantiacibacter atlanticus</name>
    <dbReference type="NCBI Taxonomy" id="1648404"/>
    <lineage>
        <taxon>Bacteria</taxon>
        <taxon>Pseudomonadati</taxon>
        <taxon>Pseudomonadota</taxon>
        <taxon>Alphaproteobacteria</taxon>
        <taxon>Sphingomonadales</taxon>
        <taxon>Erythrobacteraceae</taxon>
        <taxon>Aurantiacibacter</taxon>
    </lineage>
</organism>
<keyword evidence="2" id="KW-1185">Reference proteome</keyword>
<name>A0A0H4VGD9_9SPHN</name>
<dbReference type="PATRIC" id="fig|1648404.4.peg.1543"/>